<comment type="similarity">
    <text evidence="5">Belongs to the HIPP family.</text>
</comment>
<dbReference type="PANTHER" id="PTHR45868:SF19">
    <property type="entry name" value="HEAVY METAL-ASSOCIATED ISOPRENYLATED PLANT PROTEIN 37"/>
    <property type="match status" value="1"/>
</dbReference>
<comment type="subcellular location">
    <subcellularLocation>
        <location evidence="1">Membrane</location>
        <topology evidence="1">Peripheral membrane protein</topology>
    </subcellularLocation>
</comment>
<proteinExistence type="inferred from homology"/>
<evidence type="ECO:0000259" key="6">
    <source>
        <dbReference type="PROSITE" id="PS50846"/>
    </source>
</evidence>
<dbReference type="OrthoDB" id="689350at2759"/>
<dbReference type="Proteomes" id="UP000250235">
    <property type="component" value="Unassembled WGS sequence"/>
</dbReference>
<dbReference type="GO" id="GO:0046872">
    <property type="term" value="F:metal ion binding"/>
    <property type="evidence" value="ECO:0007669"/>
    <property type="project" value="UniProtKB-KW"/>
</dbReference>
<dbReference type="FunFam" id="3.30.70.100:FF:000008">
    <property type="entry name" value="Copper transport protein ATOX1"/>
    <property type="match status" value="1"/>
</dbReference>
<gene>
    <name evidence="7" type="ORF">F511_25342</name>
</gene>
<dbReference type="SUPFAM" id="SSF55008">
    <property type="entry name" value="HMA, heavy metal-associated domain"/>
    <property type="match status" value="1"/>
</dbReference>
<evidence type="ECO:0000256" key="5">
    <source>
        <dbReference type="ARBA" id="ARBA00024045"/>
    </source>
</evidence>
<keyword evidence="4" id="KW-0449">Lipoprotein</keyword>
<keyword evidence="8" id="KW-1185">Reference proteome</keyword>
<evidence type="ECO:0000256" key="4">
    <source>
        <dbReference type="ARBA" id="ARBA00023289"/>
    </source>
</evidence>
<keyword evidence="3" id="KW-0479">Metal-binding</keyword>
<dbReference type="PANTHER" id="PTHR45868">
    <property type="entry name" value="HEAVY METAL-ASSOCIATED ISOPRENYLATED PLANT PROTEIN 33-RELATED"/>
    <property type="match status" value="1"/>
</dbReference>
<reference evidence="7 8" key="1">
    <citation type="journal article" date="2015" name="Proc. Natl. Acad. Sci. U.S.A.">
        <title>The resurrection genome of Boea hygrometrica: A blueprint for survival of dehydration.</title>
        <authorList>
            <person name="Xiao L."/>
            <person name="Yang G."/>
            <person name="Zhang L."/>
            <person name="Yang X."/>
            <person name="Zhao S."/>
            <person name="Ji Z."/>
            <person name="Zhou Q."/>
            <person name="Hu M."/>
            <person name="Wang Y."/>
            <person name="Chen M."/>
            <person name="Xu Y."/>
            <person name="Jin H."/>
            <person name="Xiao X."/>
            <person name="Hu G."/>
            <person name="Bao F."/>
            <person name="Hu Y."/>
            <person name="Wan P."/>
            <person name="Li L."/>
            <person name="Deng X."/>
            <person name="Kuang T."/>
            <person name="Xiang C."/>
            <person name="Zhu J.K."/>
            <person name="Oliver M.J."/>
            <person name="He Y."/>
        </authorList>
    </citation>
    <scope>NUCLEOTIDE SEQUENCE [LARGE SCALE GENOMIC DNA]</scope>
    <source>
        <strain evidence="8">cv. XS01</strain>
    </source>
</reference>
<evidence type="ECO:0000256" key="3">
    <source>
        <dbReference type="ARBA" id="ARBA00022723"/>
    </source>
</evidence>
<evidence type="ECO:0000313" key="7">
    <source>
        <dbReference type="EMBL" id="KZV18496.1"/>
    </source>
</evidence>
<accession>A0A2Z7AHD1</accession>
<dbReference type="CDD" id="cd00371">
    <property type="entry name" value="HMA"/>
    <property type="match status" value="1"/>
</dbReference>
<dbReference type="InterPro" id="IPR036163">
    <property type="entry name" value="HMA_dom_sf"/>
</dbReference>
<dbReference type="Gene3D" id="3.30.70.100">
    <property type="match status" value="1"/>
</dbReference>
<protein>
    <recommendedName>
        <fullName evidence="6">HMA domain-containing protein</fullName>
    </recommendedName>
</protein>
<dbReference type="EMBL" id="KV017450">
    <property type="protein sequence ID" value="KZV18496.1"/>
    <property type="molecule type" value="Genomic_DNA"/>
</dbReference>
<sequence>MTKDEDFKLLKIQTSVLKVNIHCDGCKQKVRKLLQKIEGVYKVNIDAETQKVTVSGNVDSAVLIKKLVKAGKHAELWSGKGSQENQKQKLSCVKQDNKNKQVQQQNVIKNLEALRKNQRKLPFVTQQEDGFLSDYDDEEDEETRLLKDFSQLGLLNKQTEAKNPRTKNGNGNRNPIVVDQETLNSTAEAEGVNDINTMMNLAGFHGNNGRGLQIQPNNVFQGITNPAGGFPVMMNMNGYTPMNPLHQQAQMMYNRSPFIPQTTGFYSGYGAVPHGFNEPGRYYHAGNHSSAHMFSDENTSSCSIM</sequence>
<dbReference type="GO" id="GO:0009626">
    <property type="term" value="P:plant-type hypersensitive response"/>
    <property type="evidence" value="ECO:0007669"/>
    <property type="project" value="UniProtKB-KW"/>
</dbReference>
<dbReference type="PROSITE" id="PS50846">
    <property type="entry name" value="HMA_2"/>
    <property type="match status" value="1"/>
</dbReference>
<dbReference type="AlphaFoldDB" id="A0A2Z7AHD1"/>
<evidence type="ECO:0000313" key="8">
    <source>
        <dbReference type="Proteomes" id="UP000250235"/>
    </source>
</evidence>
<dbReference type="GO" id="GO:0016020">
    <property type="term" value="C:membrane"/>
    <property type="evidence" value="ECO:0007669"/>
    <property type="project" value="UniProtKB-SubCell"/>
</dbReference>
<evidence type="ECO:0000256" key="2">
    <source>
        <dbReference type="ARBA" id="ARBA00022481"/>
    </source>
</evidence>
<organism evidence="7 8">
    <name type="scientific">Dorcoceras hygrometricum</name>
    <dbReference type="NCBI Taxonomy" id="472368"/>
    <lineage>
        <taxon>Eukaryota</taxon>
        <taxon>Viridiplantae</taxon>
        <taxon>Streptophyta</taxon>
        <taxon>Embryophyta</taxon>
        <taxon>Tracheophyta</taxon>
        <taxon>Spermatophyta</taxon>
        <taxon>Magnoliopsida</taxon>
        <taxon>eudicotyledons</taxon>
        <taxon>Gunneridae</taxon>
        <taxon>Pentapetalae</taxon>
        <taxon>asterids</taxon>
        <taxon>lamiids</taxon>
        <taxon>Lamiales</taxon>
        <taxon>Gesneriaceae</taxon>
        <taxon>Didymocarpoideae</taxon>
        <taxon>Trichosporeae</taxon>
        <taxon>Loxocarpinae</taxon>
        <taxon>Dorcoceras</taxon>
    </lineage>
</organism>
<name>A0A2Z7AHD1_9LAMI</name>
<feature type="domain" description="HMA" evidence="6">
    <location>
        <begin position="12"/>
        <end position="75"/>
    </location>
</feature>
<keyword evidence="2" id="KW-0488">Methylation</keyword>
<dbReference type="Pfam" id="PF00403">
    <property type="entry name" value="HMA"/>
    <property type="match status" value="1"/>
</dbReference>
<dbReference type="InterPro" id="IPR006121">
    <property type="entry name" value="HMA_dom"/>
</dbReference>
<evidence type="ECO:0000256" key="1">
    <source>
        <dbReference type="ARBA" id="ARBA00004170"/>
    </source>
</evidence>
<keyword evidence="4" id="KW-0636">Prenylation</keyword>